<dbReference type="GO" id="GO:0000400">
    <property type="term" value="F:four-way junction DNA binding"/>
    <property type="evidence" value="ECO:0007669"/>
    <property type="project" value="UniProtKB-UniRule"/>
</dbReference>
<dbReference type="SMART" id="SM00278">
    <property type="entry name" value="HhH1"/>
    <property type="match status" value="2"/>
</dbReference>
<dbReference type="HAMAP" id="MF_00031">
    <property type="entry name" value="DNA_HJ_migration_RuvA"/>
    <property type="match status" value="1"/>
</dbReference>
<dbReference type="GO" id="GO:0006310">
    <property type="term" value="P:DNA recombination"/>
    <property type="evidence" value="ECO:0007669"/>
    <property type="project" value="UniProtKB-UniRule"/>
</dbReference>
<dbReference type="InterPro" id="IPR003583">
    <property type="entry name" value="Hlx-hairpin-Hlx_DNA-bd_motif"/>
</dbReference>
<dbReference type="InterPro" id="IPR000085">
    <property type="entry name" value="RuvA"/>
</dbReference>
<feature type="region of interest" description="Domain III" evidence="6">
    <location>
        <begin position="151"/>
        <end position="200"/>
    </location>
</feature>
<evidence type="ECO:0000313" key="8">
    <source>
        <dbReference type="EMBL" id="PKY91754.1"/>
    </source>
</evidence>
<protein>
    <recommendedName>
        <fullName evidence="6">Holliday junction branch migration complex subunit RuvA</fullName>
    </recommendedName>
</protein>
<name>A0A0X8F8J3_9LACT</name>
<dbReference type="SUPFAM" id="SSF47781">
    <property type="entry name" value="RuvA domain 2-like"/>
    <property type="match status" value="1"/>
</dbReference>
<sequence length="200" mass="22208">MFEYLKGILTEVMSDAAVLEVQGIGYKLYMANPYRLNGQKGQEVKIWVHQSFSQEAVRLYGFYTSEEKTLFLRLISVSGIGPKSAISILSLGDHAGFVQAIEAEDIKFLTKFPGVGKKTAQQIILDLKEKLGEFTGNLSDLPREEVIVTENPVVIELQAALASLGYSSREISRVVKQVDFTQVTDTAEAIRIALRFITSQ</sequence>
<evidence type="ECO:0000256" key="2">
    <source>
        <dbReference type="ARBA" id="ARBA00022763"/>
    </source>
</evidence>
<comment type="caution">
    <text evidence="6">Lacks conserved residue(s) required for the propagation of feature annotation.</text>
</comment>
<dbReference type="RefSeq" id="WP_060776994.1">
    <property type="nucleotide sequence ID" value="NZ_CP014159.1"/>
</dbReference>
<proteinExistence type="inferred from homology"/>
<dbReference type="GO" id="GO:0048476">
    <property type="term" value="C:Holliday junction resolvase complex"/>
    <property type="evidence" value="ECO:0007669"/>
    <property type="project" value="UniProtKB-UniRule"/>
</dbReference>
<comment type="subunit">
    <text evidence="6">Homotetramer. Forms an RuvA(8)-RuvB(12)-Holliday junction (HJ) complex. HJ DNA is sandwiched between 2 RuvA tetramers; dsDNA enters through RuvA and exits via RuvB. An RuvB hexamer assembles on each DNA strand where it exits the tetramer. Each RuvB hexamer is contacted by two RuvA subunits (via domain III) on 2 adjacent RuvB subunits; this complex drives branch migration. In the full resolvosome a probable DNA-RuvA(4)-RuvB(12)-RuvC(2) complex forms which resolves the HJ.</text>
</comment>
<dbReference type="GO" id="GO:0006281">
    <property type="term" value="P:DNA repair"/>
    <property type="evidence" value="ECO:0007669"/>
    <property type="project" value="UniProtKB-UniRule"/>
</dbReference>
<dbReference type="Pfam" id="PF07499">
    <property type="entry name" value="RuvA_C"/>
    <property type="match status" value="1"/>
</dbReference>
<dbReference type="InterPro" id="IPR036267">
    <property type="entry name" value="RuvA_C_sf"/>
</dbReference>
<dbReference type="KEGG" id="acg:AWM71_05400"/>
<dbReference type="Gene3D" id="2.40.50.140">
    <property type="entry name" value="Nucleic acid-binding proteins"/>
    <property type="match status" value="1"/>
</dbReference>
<dbReference type="InterPro" id="IPR010994">
    <property type="entry name" value="RuvA_2-like"/>
</dbReference>
<feature type="domain" description="Helix-hairpin-helix DNA-binding motif class 1" evidence="7">
    <location>
        <begin position="72"/>
        <end position="91"/>
    </location>
</feature>
<keyword evidence="4 6" id="KW-0233">DNA recombination</keyword>
<dbReference type="Pfam" id="PF14520">
    <property type="entry name" value="HHH_5"/>
    <property type="match status" value="1"/>
</dbReference>
<comment type="subcellular location">
    <subcellularLocation>
        <location evidence="6">Cytoplasm</location>
    </subcellularLocation>
</comment>
<evidence type="ECO:0000256" key="4">
    <source>
        <dbReference type="ARBA" id="ARBA00023172"/>
    </source>
</evidence>
<evidence type="ECO:0000256" key="1">
    <source>
        <dbReference type="ARBA" id="ARBA00022490"/>
    </source>
</evidence>
<organism evidence="8 9">
    <name type="scientific">Aerococcus christensenii</name>
    <dbReference type="NCBI Taxonomy" id="87541"/>
    <lineage>
        <taxon>Bacteria</taxon>
        <taxon>Bacillati</taxon>
        <taxon>Bacillota</taxon>
        <taxon>Bacilli</taxon>
        <taxon>Lactobacillales</taxon>
        <taxon>Aerococcaceae</taxon>
        <taxon>Aerococcus</taxon>
    </lineage>
</organism>
<comment type="caution">
    <text evidence="8">The sequence shown here is derived from an EMBL/GenBank/DDBJ whole genome shotgun (WGS) entry which is preliminary data.</text>
</comment>
<evidence type="ECO:0000259" key="7">
    <source>
        <dbReference type="SMART" id="SM00278"/>
    </source>
</evidence>
<dbReference type="InterPro" id="IPR013849">
    <property type="entry name" value="DNA_helicase_Holl-junc_RuvA_I"/>
</dbReference>
<dbReference type="GO" id="GO:0009378">
    <property type="term" value="F:four-way junction helicase activity"/>
    <property type="evidence" value="ECO:0007669"/>
    <property type="project" value="InterPro"/>
</dbReference>
<dbReference type="NCBIfam" id="TIGR00084">
    <property type="entry name" value="ruvA"/>
    <property type="match status" value="1"/>
</dbReference>
<dbReference type="GO" id="GO:0009379">
    <property type="term" value="C:Holliday junction helicase complex"/>
    <property type="evidence" value="ECO:0007669"/>
    <property type="project" value="InterPro"/>
</dbReference>
<comment type="domain">
    <text evidence="6">Has three domains with a flexible linker between the domains II and III and assumes an 'L' shape. Domain III is highly mobile and contacts RuvB.</text>
</comment>
<dbReference type="CDD" id="cd14332">
    <property type="entry name" value="UBA_RuvA_C"/>
    <property type="match status" value="1"/>
</dbReference>
<dbReference type="AlphaFoldDB" id="A0A0X8F8J3"/>
<dbReference type="SUPFAM" id="SSF46929">
    <property type="entry name" value="DNA helicase RuvA subunit, C-terminal domain"/>
    <property type="match status" value="1"/>
</dbReference>
<dbReference type="GO" id="GO:0005737">
    <property type="term" value="C:cytoplasm"/>
    <property type="evidence" value="ECO:0007669"/>
    <property type="project" value="UniProtKB-SubCell"/>
</dbReference>
<dbReference type="InterPro" id="IPR011114">
    <property type="entry name" value="RuvA_C"/>
</dbReference>
<comment type="similarity">
    <text evidence="6">Belongs to the RuvA family.</text>
</comment>
<dbReference type="InterPro" id="IPR012340">
    <property type="entry name" value="NA-bd_OB-fold"/>
</dbReference>
<dbReference type="Gene3D" id="1.10.150.20">
    <property type="entry name" value="5' to 3' exonuclease, C-terminal subdomain"/>
    <property type="match status" value="1"/>
</dbReference>
<evidence type="ECO:0000256" key="3">
    <source>
        <dbReference type="ARBA" id="ARBA00023125"/>
    </source>
</evidence>
<evidence type="ECO:0000256" key="6">
    <source>
        <dbReference type="HAMAP-Rule" id="MF_00031"/>
    </source>
</evidence>
<keyword evidence="5 6" id="KW-0234">DNA repair</keyword>
<dbReference type="Pfam" id="PF01330">
    <property type="entry name" value="RuvA_N"/>
    <property type="match status" value="1"/>
</dbReference>
<comment type="function">
    <text evidence="6">The RuvA-RuvB-RuvC complex processes Holliday junction (HJ) DNA during genetic recombination and DNA repair, while the RuvA-RuvB complex plays an important role in the rescue of blocked DNA replication forks via replication fork reversal (RFR). RuvA specifically binds to HJ cruciform DNA, conferring on it an open structure. The RuvB hexamer acts as an ATP-dependent pump, pulling dsDNA into and through the RuvAB complex. HJ branch migration allows RuvC to scan DNA until it finds its consensus sequence, where it cleaves and resolves the cruciform DNA.</text>
</comment>
<keyword evidence="3 6" id="KW-0238">DNA-binding</keyword>
<reference evidence="8 9" key="1">
    <citation type="submission" date="2017-12" db="EMBL/GenBank/DDBJ databases">
        <title>Phylogenetic diversity of female urinary microbiome.</title>
        <authorList>
            <person name="Thomas-White K."/>
            <person name="Wolfe A.J."/>
        </authorList>
    </citation>
    <scope>NUCLEOTIDE SEQUENCE [LARGE SCALE GENOMIC DNA]</scope>
    <source>
        <strain evidence="8 9">UMB0844</strain>
    </source>
</reference>
<evidence type="ECO:0000313" key="9">
    <source>
        <dbReference type="Proteomes" id="UP000234775"/>
    </source>
</evidence>
<evidence type="ECO:0000256" key="5">
    <source>
        <dbReference type="ARBA" id="ARBA00023204"/>
    </source>
</evidence>
<dbReference type="SUPFAM" id="SSF50249">
    <property type="entry name" value="Nucleic acid-binding proteins"/>
    <property type="match status" value="1"/>
</dbReference>
<dbReference type="EMBL" id="PKGZ01000002">
    <property type="protein sequence ID" value="PKY91754.1"/>
    <property type="molecule type" value="Genomic_DNA"/>
</dbReference>
<gene>
    <name evidence="6" type="primary">ruvA</name>
    <name evidence="8" type="ORF">CYJ27_03530</name>
</gene>
<accession>A0A0X8F8J3</accession>
<keyword evidence="2 6" id="KW-0227">DNA damage</keyword>
<dbReference type="GO" id="GO:0005524">
    <property type="term" value="F:ATP binding"/>
    <property type="evidence" value="ECO:0007669"/>
    <property type="project" value="InterPro"/>
</dbReference>
<dbReference type="Proteomes" id="UP000234775">
    <property type="component" value="Unassembled WGS sequence"/>
</dbReference>
<dbReference type="Gene3D" id="1.10.8.10">
    <property type="entry name" value="DNA helicase RuvA subunit, C-terminal domain"/>
    <property type="match status" value="1"/>
</dbReference>
<feature type="domain" description="Helix-hairpin-helix DNA-binding motif class 1" evidence="7">
    <location>
        <begin position="107"/>
        <end position="126"/>
    </location>
</feature>
<keyword evidence="1 6" id="KW-0963">Cytoplasm</keyword>
<keyword evidence="9" id="KW-1185">Reference proteome</keyword>